<evidence type="ECO:0000313" key="2">
    <source>
        <dbReference type="Proteomes" id="UP000011668"/>
    </source>
</evidence>
<comment type="caution">
    <text evidence="1">The sequence shown here is derived from an EMBL/GenBank/DDBJ whole genome shotgun (WGS) entry which is preliminary data.</text>
</comment>
<reference evidence="1 2" key="1">
    <citation type="journal article" date="2013" name="Nat. Commun.">
        <title>The evolution and pathogenic mechanisms of the rice sheath blight pathogen.</title>
        <authorList>
            <person name="Zheng A."/>
            <person name="Lin R."/>
            <person name="Xu L."/>
            <person name="Qin P."/>
            <person name="Tang C."/>
            <person name="Ai P."/>
            <person name="Zhang D."/>
            <person name="Liu Y."/>
            <person name="Sun Z."/>
            <person name="Feng H."/>
            <person name="Wang Y."/>
            <person name="Chen Y."/>
            <person name="Liang X."/>
            <person name="Fu R."/>
            <person name="Li Q."/>
            <person name="Zhang J."/>
            <person name="Yu X."/>
            <person name="Xie Z."/>
            <person name="Ding L."/>
            <person name="Guan P."/>
            <person name="Tang J."/>
            <person name="Liang Y."/>
            <person name="Wang S."/>
            <person name="Deng Q."/>
            <person name="Li S."/>
            <person name="Zhu J."/>
            <person name="Wang L."/>
            <person name="Liu H."/>
            <person name="Li P."/>
        </authorList>
    </citation>
    <scope>NUCLEOTIDE SEQUENCE [LARGE SCALE GENOMIC DNA]</scope>
    <source>
        <strain evidence="2">AG-1 IA</strain>
    </source>
</reference>
<organism evidence="1 2">
    <name type="scientific">Thanatephorus cucumeris (strain AG1-IA)</name>
    <name type="common">Rice sheath blight fungus</name>
    <name type="synonym">Rhizoctonia solani</name>
    <dbReference type="NCBI Taxonomy" id="983506"/>
    <lineage>
        <taxon>Eukaryota</taxon>
        <taxon>Fungi</taxon>
        <taxon>Dikarya</taxon>
        <taxon>Basidiomycota</taxon>
        <taxon>Agaricomycotina</taxon>
        <taxon>Agaricomycetes</taxon>
        <taxon>Cantharellales</taxon>
        <taxon>Ceratobasidiaceae</taxon>
        <taxon>Rhizoctonia</taxon>
        <taxon>Rhizoctonia solani AG-1</taxon>
    </lineage>
</organism>
<dbReference type="OMA" id="TMNMNGF"/>
<evidence type="ECO:0000313" key="1">
    <source>
        <dbReference type="EMBL" id="ELU43985.1"/>
    </source>
</evidence>
<protein>
    <submittedName>
        <fullName evidence="1">Uncharacterized protein</fullName>
    </submittedName>
</protein>
<dbReference type="Proteomes" id="UP000011668">
    <property type="component" value="Unassembled WGS sequence"/>
</dbReference>
<gene>
    <name evidence="1" type="ORF">AG1IA_01966</name>
</gene>
<dbReference type="EMBL" id="AFRT01000451">
    <property type="protein sequence ID" value="ELU43985.1"/>
    <property type="molecule type" value="Genomic_DNA"/>
</dbReference>
<dbReference type="OrthoDB" id="3348320at2759"/>
<accession>L8X175</accession>
<keyword evidence="2" id="KW-1185">Reference proteome</keyword>
<dbReference type="HOGENOM" id="CLU_1295037_0_0_1"/>
<proteinExistence type="predicted"/>
<sequence length="265" mass="30527">MPTNRRDGRPNARLTRTFAGRLGLNYTSVDRRIGRSHKTTVAAGLPDKFNFGMTWSGRPKGEFTAHEISLGFELISAHLKNNPPQVKLPVTIVVAGGAVSTLLFRNRKATKDVDFWAPDRETNYVVSEAGREVARRLDYDPFWLNNNMSVFIDTQHTHVGFYERALAQNVRLYESAEIMVYAADWRYQLVQKLIRVEMMLKGPVREAQLSDVVYLTRIIIETEGRNEMRKNSVRNWYRYTKGIKDETFEEVNDTYHVLFGASVFV</sequence>
<dbReference type="STRING" id="983506.L8X175"/>
<dbReference type="AlphaFoldDB" id="L8X175"/>
<name>L8X175_THACA</name>